<organism evidence="2 3">
    <name type="scientific">Neurospora intermedia</name>
    <dbReference type="NCBI Taxonomy" id="5142"/>
    <lineage>
        <taxon>Eukaryota</taxon>
        <taxon>Fungi</taxon>
        <taxon>Dikarya</taxon>
        <taxon>Ascomycota</taxon>
        <taxon>Pezizomycotina</taxon>
        <taxon>Sordariomycetes</taxon>
        <taxon>Sordariomycetidae</taxon>
        <taxon>Sordariales</taxon>
        <taxon>Sordariaceae</taxon>
        <taxon>Neurospora</taxon>
    </lineage>
</organism>
<dbReference type="Proteomes" id="UP001451303">
    <property type="component" value="Unassembled WGS sequence"/>
</dbReference>
<gene>
    <name evidence="2" type="ORF">QR685DRAFT_550841</name>
</gene>
<comment type="caution">
    <text evidence="2">The sequence shown here is derived from an EMBL/GenBank/DDBJ whole genome shotgun (WGS) entry which is preliminary data.</text>
</comment>
<evidence type="ECO:0000313" key="3">
    <source>
        <dbReference type="Proteomes" id="UP001451303"/>
    </source>
</evidence>
<sequence>MADKGNASAHEGVSDDVIDPRLRALNQSADPRTSAEAYSMSTQNYNAQVTYSTVNTSHFPTNTAYHPANTPYYPVNTPISPLRTNYPVGSNQPVSLTVYPDPTNHAISNNGPNGNGNIIPLNSANPLDNNKPSGHWHYPTSNPTGASVRNVAPGSQAMNSTYHPNNHHLADTPNFEASHNAIPNGPHPAVTLSQAATHIPTSTAARPPVVRPAVRLCKGSRKQGVLYPCVRNPPERVWKTKGHARTCRDCLANKPSAKACRSIDALEAA</sequence>
<feature type="region of interest" description="Disordered" evidence="1">
    <location>
        <begin position="108"/>
        <end position="186"/>
    </location>
</feature>
<evidence type="ECO:0000256" key="1">
    <source>
        <dbReference type="SAM" id="MobiDB-lite"/>
    </source>
</evidence>
<dbReference type="EMBL" id="JAVLET010000002">
    <property type="protein sequence ID" value="KAL0472865.1"/>
    <property type="molecule type" value="Genomic_DNA"/>
</dbReference>
<feature type="compositionally biased region" description="Low complexity" evidence="1">
    <location>
        <begin position="108"/>
        <end position="123"/>
    </location>
</feature>
<proteinExistence type="predicted"/>
<protein>
    <submittedName>
        <fullName evidence="2">Uncharacterized protein</fullName>
    </submittedName>
</protein>
<evidence type="ECO:0000313" key="2">
    <source>
        <dbReference type="EMBL" id="KAL0472865.1"/>
    </source>
</evidence>
<name>A0ABR3DJK8_NEUIN</name>
<accession>A0ABR3DJK8</accession>
<keyword evidence="3" id="KW-1185">Reference proteome</keyword>
<reference evidence="2 3" key="1">
    <citation type="submission" date="2023-09" db="EMBL/GenBank/DDBJ databases">
        <title>Multi-omics analysis of a traditional fermented food reveals byproduct-associated fungal strains for waste-to-food upcycling.</title>
        <authorList>
            <consortium name="Lawrence Berkeley National Laboratory"/>
            <person name="Rekdal V.M."/>
            <person name="Villalobos-Escobedo J.M."/>
            <person name="Rodriguez-Valeron N."/>
            <person name="Garcia M.O."/>
            <person name="Vasquez D.P."/>
            <person name="Damayanti I."/>
            <person name="Sorensen P.M."/>
            <person name="Baidoo E.E."/>
            <person name="De Carvalho A.C."/>
            <person name="Riley R."/>
            <person name="Lipzen A."/>
            <person name="He G."/>
            <person name="Yan M."/>
            <person name="Haridas S."/>
            <person name="Daum C."/>
            <person name="Yoshinaga Y."/>
            <person name="Ng V."/>
            <person name="Grigoriev I.V."/>
            <person name="Munk R."/>
            <person name="Nuraida L."/>
            <person name="Wijaya C.H."/>
            <person name="Morales P.-C."/>
            <person name="Keasling J.D."/>
        </authorList>
    </citation>
    <scope>NUCLEOTIDE SEQUENCE [LARGE SCALE GENOMIC DNA]</scope>
    <source>
        <strain evidence="2 3">FGSC 2613</strain>
    </source>
</reference>